<dbReference type="Proteomes" id="UP000187425">
    <property type="component" value="Unassembled WGS sequence"/>
</dbReference>
<keyword evidence="4 6" id="KW-0807">Transducer</keyword>
<dbReference type="InterPro" id="IPR004090">
    <property type="entry name" value="Chemotax_Me-accpt_rcpt"/>
</dbReference>
<keyword evidence="2" id="KW-1003">Cell membrane</keyword>
<gene>
    <name evidence="10" type="ORF">BSK65_15050</name>
</gene>
<dbReference type="Pfam" id="PF00015">
    <property type="entry name" value="MCPsignal"/>
    <property type="match status" value="1"/>
</dbReference>
<evidence type="ECO:0000259" key="9">
    <source>
        <dbReference type="PROSITE" id="PS50885"/>
    </source>
</evidence>
<keyword evidence="7" id="KW-1133">Transmembrane helix</keyword>
<dbReference type="AlphaFoldDB" id="A0A1R0ZFW6"/>
<dbReference type="CDD" id="cd12912">
    <property type="entry name" value="PDC2_MCP_like"/>
    <property type="match status" value="1"/>
</dbReference>
<comment type="caution">
    <text evidence="10">The sequence shown here is derived from an EMBL/GenBank/DDBJ whole genome shotgun (WGS) entry which is preliminary data.</text>
</comment>
<evidence type="ECO:0000313" key="10">
    <source>
        <dbReference type="EMBL" id="OME69321.1"/>
    </source>
</evidence>
<sequence>MDDMKSLDWKGIQTLKKKTVRTIVMTVSVVYMVLIFAGLCMYTFSKFNEILSHEVEQKLNYKVELTSTKLNSRLSNDFEKSLAEMSEEDAGYYFVIDKAGRYVASQNPKQDIGKAIFDEPDIQLQKVGQVIAQSTGTSGTEDSKNVYAFTRIGDTDYKLVLVMPVKQILEPMMNNQYLIIGGFVIALIIFIVLLFIILTRLIVRPLRKINEHVMELVEHGGDLTKKLDMKRNDEIGMLAYSMNQFLDNIRAIVGNVTSQANHLNENAEILQVSAEQTNETSKQITTIITDMAVRSTEQAEHVRQVLTMMERTGEISEEIMQETVKTVSDSNHLIKAVQTGQRANRASVDHLETMVSSIERSTETIAQLNSRSSQIGEIINVISELASQTNLLALNAAIEAARAGEQGKGFAVVAGEIRKLAEGSERAAEQIAELIGAIQADTNAAVKTMESSQQVVNQQNDLVLQGQQSLEEIVQKVDLTTQSTLRIQGIFGELSTMSHQSLKALVQSSQLIDQSASSSQEVAASTEEQLATIDEMTTKLRELSELSVFLKLEVGIFTI</sequence>
<dbReference type="PANTHER" id="PTHR32089">
    <property type="entry name" value="METHYL-ACCEPTING CHEMOTAXIS PROTEIN MCPB"/>
    <property type="match status" value="1"/>
</dbReference>
<keyword evidence="3 7" id="KW-0472">Membrane</keyword>
<dbReference type="EMBL" id="MPTW01000007">
    <property type="protein sequence ID" value="OME69321.1"/>
    <property type="molecule type" value="Genomic_DNA"/>
</dbReference>
<dbReference type="SUPFAM" id="SSF58104">
    <property type="entry name" value="Methyl-accepting chemotaxis protein (MCP) signaling domain"/>
    <property type="match status" value="1"/>
</dbReference>
<dbReference type="PRINTS" id="PR00260">
    <property type="entry name" value="CHEMTRNSDUCR"/>
</dbReference>
<feature type="domain" description="HAMP" evidence="9">
    <location>
        <begin position="200"/>
        <end position="254"/>
    </location>
</feature>
<dbReference type="SMART" id="SM00304">
    <property type="entry name" value="HAMP"/>
    <property type="match status" value="1"/>
</dbReference>
<evidence type="ECO:0000256" key="3">
    <source>
        <dbReference type="ARBA" id="ARBA00023136"/>
    </source>
</evidence>
<dbReference type="PANTHER" id="PTHR32089:SF112">
    <property type="entry name" value="LYSOZYME-LIKE PROTEIN-RELATED"/>
    <property type="match status" value="1"/>
</dbReference>
<dbReference type="GO" id="GO:0004888">
    <property type="term" value="F:transmembrane signaling receptor activity"/>
    <property type="evidence" value="ECO:0007669"/>
    <property type="project" value="InterPro"/>
</dbReference>
<evidence type="ECO:0008006" key="12">
    <source>
        <dbReference type="Google" id="ProtNLM"/>
    </source>
</evidence>
<protein>
    <recommendedName>
        <fullName evidence="12">Methyl-accepting chemotaxis protein</fullName>
    </recommendedName>
</protein>
<feature type="transmembrane region" description="Helical" evidence="7">
    <location>
        <begin position="177"/>
        <end position="198"/>
    </location>
</feature>
<dbReference type="GO" id="GO:0005886">
    <property type="term" value="C:plasma membrane"/>
    <property type="evidence" value="ECO:0007669"/>
    <property type="project" value="UniProtKB-SubCell"/>
</dbReference>
<dbReference type="PROSITE" id="PS50111">
    <property type="entry name" value="CHEMOTAXIS_TRANSDUC_2"/>
    <property type="match status" value="1"/>
</dbReference>
<feature type="transmembrane region" description="Helical" evidence="7">
    <location>
        <begin position="20"/>
        <end position="44"/>
    </location>
</feature>
<name>A0A1R0ZFW6_9BACL</name>
<dbReference type="Pfam" id="PF00672">
    <property type="entry name" value="HAMP"/>
    <property type="match status" value="1"/>
</dbReference>
<comment type="similarity">
    <text evidence="5">Belongs to the methyl-accepting chemotaxis (MCP) protein family.</text>
</comment>
<evidence type="ECO:0000259" key="8">
    <source>
        <dbReference type="PROSITE" id="PS50111"/>
    </source>
</evidence>
<dbReference type="Gene3D" id="6.10.340.10">
    <property type="match status" value="1"/>
</dbReference>
<keyword evidence="7" id="KW-0812">Transmembrane</keyword>
<evidence type="ECO:0000256" key="7">
    <source>
        <dbReference type="SAM" id="Phobius"/>
    </source>
</evidence>
<dbReference type="PROSITE" id="PS50885">
    <property type="entry name" value="HAMP"/>
    <property type="match status" value="1"/>
</dbReference>
<evidence type="ECO:0000256" key="2">
    <source>
        <dbReference type="ARBA" id="ARBA00022475"/>
    </source>
</evidence>
<evidence type="ECO:0000256" key="6">
    <source>
        <dbReference type="PROSITE-ProRule" id="PRU00284"/>
    </source>
</evidence>
<evidence type="ECO:0000256" key="4">
    <source>
        <dbReference type="ARBA" id="ARBA00023224"/>
    </source>
</evidence>
<organism evidence="10 11">
    <name type="scientific">Paenibacillus odorifer</name>
    <dbReference type="NCBI Taxonomy" id="189426"/>
    <lineage>
        <taxon>Bacteria</taxon>
        <taxon>Bacillati</taxon>
        <taxon>Bacillota</taxon>
        <taxon>Bacilli</taxon>
        <taxon>Bacillales</taxon>
        <taxon>Paenibacillaceae</taxon>
        <taxon>Paenibacillus</taxon>
    </lineage>
</organism>
<accession>A0A1R0ZFW6</accession>
<evidence type="ECO:0000256" key="5">
    <source>
        <dbReference type="ARBA" id="ARBA00029447"/>
    </source>
</evidence>
<proteinExistence type="inferred from homology"/>
<evidence type="ECO:0000313" key="11">
    <source>
        <dbReference type="Proteomes" id="UP000187425"/>
    </source>
</evidence>
<dbReference type="SMART" id="SM00283">
    <property type="entry name" value="MA"/>
    <property type="match status" value="1"/>
</dbReference>
<dbReference type="GO" id="GO:0007165">
    <property type="term" value="P:signal transduction"/>
    <property type="evidence" value="ECO:0007669"/>
    <property type="project" value="UniProtKB-KW"/>
</dbReference>
<dbReference type="OrthoDB" id="9760371at2"/>
<reference evidence="10 11" key="1">
    <citation type="submission" date="2016-11" db="EMBL/GenBank/DDBJ databases">
        <title>Paenibacillus species isolates.</title>
        <authorList>
            <person name="Beno S.M."/>
        </authorList>
    </citation>
    <scope>NUCLEOTIDE SEQUENCE [LARGE SCALE GENOMIC DNA]</scope>
    <source>
        <strain evidence="10 11">FSL H7-0443</strain>
    </source>
</reference>
<dbReference type="CDD" id="cd06225">
    <property type="entry name" value="HAMP"/>
    <property type="match status" value="1"/>
</dbReference>
<feature type="domain" description="Methyl-accepting transducer" evidence="8">
    <location>
        <begin position="273"/>
        <end position="530"/>
    </location>
</feature>
<dbReference type="GO" id="GO:0006935">
    <property type="term" value="P:chemotaxis"/>
    <property type="evidence" value="ECO:0007669"/>
    <property type="project" value="InterPro"/>
</dbReference>
<dbReference type="Gene3D" id="3.30.450.20">
    <property type="entry name" value="PAS domain"/>
    <property type="match status" value="1"/>
</dbReference>
<dbReference type="Gene3D" id="1.10.287.950">
    <property type="entry name" value="Methyl-accepting chemotaxis protein"/>
    <property type="match status" value="1"/>
</dbReference>
<evidence type="ECO:0000256" key="1">
    <source>
        <dbReference type="ARBA" id="ARBA00004236"/>
    </source>
</evidence>
<dbReference type="InterPro" id="IPR003660">
    <property type="entry name" value="HAMP_dom"/>
</dbReference>
<comment type="subcellular location">
    <subcellularLocation>
        <location evidence="1">Cell membrane</location>
    </subcellularLocation>
</comment>
<dbReference type="InterPro" id="IPR004089">
    <property type="entry name" value="MCPsignal_dom"/>
</dbReference>